<evidence type="ECO:0000259" key="2">
    <source>
        <dbReference type="Pfam" id="PF09995"/>
    </source>
</evidence>
<dbReference type="InterPro" id="IPR018713">
    <property type="entry name" value="MPAB/Lcp_cat_dom"/>
</dbReference>
<protein>
    <recommendedName>
        <fullName evidence="2">ER-bound oxygenase mpaB/mpaB'/Rubber oxygenase catalytic domain-containing protein</fullName>
    </recommendedName>
</protein>
<dbReference type="PANTHER" id="PTHR36151:SF3">
    <property type="entry name" value="ER-BOUND OXYGENASE MPAB_MPAB'_RUBBER OXYGENASE CATALYTIC DOMAIN-CONTAINING PROTEIN"/>
    <property type="match status" value="1"/>
</dbReference>
<evidence type="ECO:0000313" key="3">
    <source>
        <dbReference type="EMBL" id="QKX61464.1"/>
    </source>
</evidence>
<dbReference type="EMBL" id="CP055902">
    <property type="protein sequence ID" value="QKX61464.1"/>
    <property type="molecule type" value="Genomic_DNA"/>
</dbReference>
<evidence type="ECO:0000256" key="1">
    <source>
        <dbReference type="SAM" id="MobiDB-lite"/>
    </source>
</evidence>
<dbReference type="GeneID" id="55996100"/>
<gene>
    <name evidence="3" type="ORF">TRUGW13939_08612</name>
</gene>
<dbReference type="AlphaFoldDB" id="A0A7H8R501"/>
<dbReference type="Pfam" id="PF09995">
    <property type="entry name" value="MPAB_Lcp_cat"/>
    <property type="match status" value="1"/>
</dbReference>
<name>A0A7H8R501_TALRU</name>
<sequence>MSAVIEKSQNVSSSPGWDEKTVNEASESTKIDQELLDALDKPKEILKIVQEGLLLAGGAVAILLQVANPGVAKGVDQHSNFSYRPLDRLRTTMTYVYCMAFGSQSEKAIIIDMVHKAHAPVQGADYSADDPGLQTWVAATLYAVGVDMYQRIFGELDRETAETIYKEYAILAVSLRVPPEMWPKDRAAFWEYWNEQIETVEISQHAKNVAKDLLYNKNAPLHVWASLPLVRLITAEMLPKRIRDEYGLKTTKARRATYKFALGFAKMTYPALPKFIRTYPKRYYMKDMRRRMQKATS</sequence>
<dbReference type="KEGG" id="trg:TRUGW13939_08612"/>
<proteinExistence type="predicted"/>
<dbReference type="OrthoDB" id="5131368at2759"/>
<feature type="domain" description="ER-bound oxygenase mpaB/mpaB'/Rubber oxygenase catalytic" evidence="2">
    <location>
        <begin position="50"/>
        <end position="265"/>
    </location>
</feature>
<accession>A0A7H8R501</accession>
<feature type="region of interest" description="Disordered" evidence="1">
    <location>
        <begin position="1"/>
        <end position="25"/>
    </location>
</feature>
<keyword evidence="4" id="KW-1185">Reference proteome</keyword>
<dbReference type="Proteomes" id="UP000509510">
    <property type="component" value="Chromosome V"/>
</dbReference>
<dbReference type="GO" id="GO:0016491">
    <property type="term" value="F:oxidoreductase activity"/>
    <property type="evidence" value="ECO:0007669"/>
    <property type="project" value="InterPro"/>
</dbReference>
<evidence type="ECO:0000313" key="4">
    <source>
        <dbReference type="Proteomes" id="UP000509510"/>
    </source>
</evidence>
<organism evidence="3 4">
    <name type="scientific">Talaromyces rugulosus</name>
    <name type="common">Penicillium rugulosum</name>
    <dbReference type="NCBI Taxonomy" id="121627"/>
    <lineage>
        <taxon>Eukaryota</taxon>
        <taxon>Fungi</taxon>
        <taxon>Dikarya</taxon>
        <taxon>Ascomycota</taxon>
        <taxon>Pezizomycotina</taxon>
        <taxon>Eurotiomycetes</taxon>
        <taxon>Eurotiomycetidae</taxon>
        <taxon>Eurotiales</taxon>
        <taxon>Trichocomaceae</taxon>
        <taxon>Talaromyces</taxon>
        <taxon>Talaromyces sect. Islandici</taxon>
    </lineage>
</organism>
<dbReference type="RefSeq" id="XP_035347638.1">
    <property type="nucleotide sequence ID" value="XM_035491745.1"/>
</dbReference>
<dbReference type="PANTHER" id="PTHR36151">
    <property type="entry name" value="BLR2777 PROTEIN"/>
    <property type="match status" value="1"/>
</dbReference>
<reference evidence="4" key="1">
    <citation type="submission" date="2020-06" db="EMBL/GenBank/DDBJ databases">
        <title>A chromosome-scale genome assembly of Talaromyces rugulosus W13939.</title>
        <authorList>
            <person name="Wang B."/>
            <person name="Guo L."/>
            <person name="Ye K."/>
            <person name="Wang L."/>
        </authorList>
    </citation>
    <scope>NUCLEOTIDE SEQUENCE [LARGE SCALE GENOMIC DNA]</scope>
    <source>
        <strain evidence="4">W13939</strain>
    </source>
</reference>